<evidence type="ECO:0000313" key="3">
    <source>
        <dbReference type="Proteomes" id="UP000003573"/>
    </source>
</evidence>
<dbReference type="eggNOG" id="COG4292">
    <property type="taxonomic scope" value="Bacteria"/>
</dbReference>
<dbReference type="STRING" id="764298.STRMA_0442"/>
<feature type="transmembrane region" description="Helical" evidence="1">
    <location>
        <begin position="347"/>
        <end position="364"/>
    </location>
</feature>
<accession>G5JZ25</accession>
<feature type="transmembrane region" description="Helical" evidence="1">
    <location>
        <begin position="202"/>
        <end position="222"/>
    </location>
</feature>
<feature type="transmembrane region" description="Helical" evidence="1">
    <location>
        <begin position="291"/>
        <end position="312"/>
    </location>
</feature>
<keyword evidence="3" id="KW-1185">Reference proteome</keyword>
<proteinExistence type="predicted"/>
<feature type="transmembrane region" description="Helical" evidence="1">
    <location>
        <begin position="228"/>
        <end position="248"/>
    </location>
</feature>
<comment type="caution">
    <text evidence="2">The sequence shown here is derived from an EMBL/GenBank/DDBJ whole genome shotgun (WGS) entry which is preliminary data.</text>
</comment>
<dbReference type="OrthoDB" id="9798526at2"/>
<dbReference type="PANTHER" id="PTHR36840">
    <property type="entry name" value="BLL5714 PROTEIN"/>
    <property type="match status" value="1"/>
</dbReference>
<dbReference type="AlphaFoldDB" id="G5JZ25"/>
<dbReference type="EMBL" id="AEUW02000001">
    <property type="protein sequence ID" value="EHJ52739.1"/>
    <property type="molecule type" value="Genomic_DNA"/>
</dbReference>
<evidence type="ECO:0000313" key="2">
    <source>
        <dbReference type="EMBL" id="EHJ52739.1"/>
    </source>
</evidence>
<sequence>MSKHKAKRVSNYELFFDLAVVLAIGQLTSAIHVAHVGINEIISFLAGCVIILNIWNNEAFYYNKYGDSRRADIYSVIVLMLWVGNLALAFNFDISYLRENPANVQIFNTMLILCYGTIAVQYYLKGRALGFTPDIKTNMVLQIIYLIPLIPVATGLWNYSYFVIIFYFVPLFLPQLLRLPFINNYHGRTYINFPHAVERNQLLTILTFGESVIGIIRTYPLTEYHIEGIVFFLGMATLFIFYMTQTFININHHQKASVTRLFYSHALIIIGLLFFTVGLEFLADHHHHDLGALFFIGSVFTFYIGVLSTSAYNQEIYKPNRSILRKYSITLILGILAIYFLRDQLSLMGVCLVIMNYIMMRLGLNFRRQQREKHNVPHPDPRKNLRDFS</sequence>
<dbReference type="RefSeq" id="WP_003081117.1">
    <property type="nucleotide sequence ID" value="NZ_AEUW02000001.1"/>
</dbReference>
<reference evidence="2 3" key="1">
    <citation type="journal article" date="2014" name="Int. J. Syst. Evol. Microbiol.">
        <title>Phylogenomics and the dynamic genome evolution of the genus Streptococcus.</title>
        <authorList>
            <consortium name="The Broad Institute Genome Sequencing Platform"/>
            <person name="Richards V.P."/>
            <person name="Palmer S.R."/>
            <person name="Pavinski Bitar P.D."/>
            <person name="Qin X."/>
            <person name="Weinstock G.M."/>
            <person name="Highlander S.K."/>
            <person name="Town C.D."/>
            <person name="Burne R.A."/>
            <person name="Stanhope M.J."/>
        </authorList>
    </citation>
    <scope>NUCLEOTIDE SEQUENCE [LARGE SCALE GENOMIC DNA]</scope>
    <source>
        <strain evidence="2 3">NCTC 11558</strain>
    </source>
</reference>
<feature type="transmembrane region" description="Helical" evidence="1">
    <location>
        <begin position="73"/>
        <end position="92"/>
    </location>
</feature>
<feature type="transmembrane region" description="Helical" evidence="1">
    <location>
        <begin position="104"/>
        <end position="124"/>
    </location>
</feature>
<name>G5JZ25_9STRE</name>
<evidence type="ECO:0000256" key="1">
    <source>
        <dbReference type="SAM" id="Phobius"/>
    </source>
</evidence>
<dbReference type="InterPro" id="IPR010640">
    <property type="entry name" value="Low_temperature_requirement_A"/>
</dbReference>
<feature type="transmembrane region" description="Helical" evidence="1">
    <location>
        <begin position="324"/>
        <end position="341"/>
    </location>
</feature>
<gene>
    <name evidence="2" type="primary">ltrA_1</name>
    <name evidence="2" type="ORF">STRMA_0442</name>
</gene>
<feature type="transmembrane region" description="Helical" evidence="1">
    <location>
        <begin position="159"/>
        <end position="181"/>
    </location>
</feature>
<keyword evidence="1" id="KW-0812">Transmembrane</keyword>
<dbReference type="PANTHER" id="PTHR36840:SF1">
    <property type="entry name" value="BLL5714 PROTEIN"/>
    <property type="match status" value="1"/>
</dbReference>
<feature type="transmembrane region" description="Helical" evidence="1">
    <location>
        <begin position="12"/>
        <end position="35"/>
    </location>
</feature>
<organism evidence="2 3">
    <name type="scientific">Streptococcus macacae NCTC 11558</name>
    <dbReference type="NCBI Taxonomy" id="764298"/>
    <lineage>
        <taxon>Bacteria</taxon>
        <taxon>Bacillati</taxon>
        <taxon>Bacillota</taxon>
        <taxon>Bacilli</taxon>
        <taxon>Lactobacillales</taxon>
        <taxon>Streptococcaceae</taxon>
        <taxon>Streptococcus</taxon>
    </lineage>
</organism>
<feature type="transmembrane region" description="Helical" evidence="1">
    <location>
        <begin position="260"/>
        <end position="279"/>
    </location>
</feature>
<keyword evidence="1" id="KW-0472">Membrane</keyword>
<keyword evidence="1" id="KW-1133">Transmembrane helix</keyword>
<feature type="transmembrane region" description="Helical" evidence="1">
    <location>
        <begin position="136"/>
        <end position="153"/>
    </location>
</feature>
<protein>
    <submittedName>
        <fullName evidence="2">Low temperature requirement protein LtrA</fullName>
    </submittedName>
</protein>
<dbReference type="Proteomes" id="UP000003573">
    <property type="component" value="Unassembled WGS sequence"/>
</dbReference>
<feature type="transmembrane region" description="Helical" evidence="1">
    <location>
        <begin position="41"/>
        <end position="61"/>
    </location>
</feature>
<dbReference type="Pfam" id="PF06772">
    <property type="entry name" value="LtrA"/>
    <property type="match status" value="1"/>
</dbReference>